<feature type="signal peptide" evidence="2">
    <location>
        <begin position="1"/>
        <end position="19"/>
    </location>
</feature>
<protein>
    <recommendedName>
        <fullName evidence="5">Extracellular membrane protein CFEM domain-containing protein</fullName>
    </recommendedName>
</protein>
<keyword evidence="4" id="KW-1185">Reference proteome</keyword>
<comment type="caution">
    <text evidence="3">The sequence shown here is derived from an EMBL/GenBank/DDBJ whole genome shotgun (WGS) entry which is preliminary data.</text>
</comment>
<dbReference type="EMBL" id="JAOQAZ010000027">
    <property type="protein sequence ID" value="KAJ4251990.1"/>
    <property type="molecule type" value="Genomic_DNA"/>
</dbReference>
<reference evidence="3" key="1">
    <citation type="submission" date="2022-09" db="EMBL/GenBank/DDBJ databases">
        <title>Fusarium specimens isolated from Avocado Roots.</title>
        <authorList>
            <person name="Stajich J."/>
            <person name="Roper C."/>
            <person name="Heimlech-Rivalta G."/>
        </authorList>
    </citation>
    <scope>NUCLEOTIDE SEQUENCE</scope>
    <source>
        <strain evidence="3">CF00136</strain>
    </source>
</reference>
<proteinExistence type="predicted"/>
<evidence type="ECO:0000256" key="1">
    <source>
        <dbReference type="SAM" id="MobiDB-lite"/>
    </source>
</evidence>
<name>A0A9W8RRL5_9HYPO</name>
<evidence type="ECO:0000256" key="2">
    <source>
        <dbReference type="SAM" id="SignalP"/>
    </source>
</evidence>
<feature type="region of interest" description="Disordered" evidence="1">
    <location>
        <begin position="164"/>
        <end position="242"/>
    </location>
</feature>
<evidence type="ECO:0008006" key="5">
    <source>
        <dbReference type="Google" id="ProtNLM"/>
    </source>
</evidence>
<feature type="compositionally biased region" description="Low complexity" evidence="1">
    <location>
        <begin position="177"/>
        <end position="242"/>
    </location>
</feature>
<dbReference type="Proteomes" id="UP001152049">
    <property type="component" value="Unassembled WGS sequence"/>
</dbReference>
<accession>A0A9W8RRL5</accession>
<keyword evidence="2" id="KW-0732">Signal</keyword>
<evidence type="ECO:0000313" key="3">
    <source>
        <dbReference type="EMBL" id="KAJ4251990.1"/>
    </source>
</evidence>
<sequence length="265" mass="27194">MRPTLSIAAFVAFAGFSSATPNGWSKTVEAEDGPNKLDDCGCAPIYEAMQRCQKLKWPKGDTEECVCIKNPDGWYGYMDLCRNCLSNGDDGFFKTVSKHITQLFVSCTNVGGAVTSDGNSICASNAYGEACVSLAANGKSSWASFEDFDSDTVGNSTYKLDLVKDNSSKDEGEDESTSATGSATKKTTATTAIDTASTDEASGTAVAVTTSTGEASSASTGSSGKASETESQAGAATPTTAPSSAAVVGIVNGWIMAVVIGAVLF</sequence>
<feature type="chain" id="PRO_5040939764" description="Extracellular membrane protein CFEM domain-containing protein" evidence="2">
    <location>
        <begin position="20"/>
        <end position="265"/>
    </location>
</feature>
<evidence type="ECO:0000313" key="4">
    <source>
        <dbReference type="Proteomes" id="UP001152049"/>
    </source>
</evidence>
<dbReference type="AlphaFoldDB" id="A0A9W8RRL5"/>
<dbReference type="OrthoDB" id="5098780at2759"/>
<gene>
    <name evidence="3" type="ORF">NW762_011291</name>
</gene>
<organism evidence="3 4">
    <name type="scientific">Fusarium torreyae</name>
    <dbReference type="NCBI Taxonomy" id="1237075"/>
    <lineage>
        <taxon>Eukaryota</taxon>
        <taxon>Fungi</taxon>
        <taxon>Dikarya</taxon>
        <taxon>Ascomycota</taxon>
        <taxon>Pezizomycotina</taxon>
        <taxon>Sordariomycetes</taxon>
        <taxon>Hypocreomycetidae</taxon>
        <taxon>Hypocreales</taxon>
        <taxon>Nectriaceae</taxon>
        <taxon>Fusarium</taxon>
    </lineage>
</organism>